<sequence>MRDHAGGEAGMIVAALKKLGWWALCALIIASGIGLFMQIGIPIAIILAAWFIFDKAVRWYVRNEKAPE</sequence>
<organism evidence="2 3">
    <name type="scientific">Rhodoblastus acidophilus</name>
    <name type="common">Rhodopseudomonas acidophila</name>
    <dbReference type="NCBI Taxonomy" id="1074"/>
    <lineage>
        <taxon>Bacteria</taxon>
        <taxon>Pseudomonadati</taxon>
        <taxon>Pseudomonadota</taxon>
        <taxon>Alphaproteobacteria</taxon>
        <taxon>Hyphomicrobiales</taxon>
        <taxon>Rhodoblastaceae</taxon>
        <taxon>Rhodoblastus</taxon>
    </lineage>
</organism>
<reference evidence="2 3" key="1">
    <citation type="submission" date="2019-11" db="EMBL/GenBank/DDBJ databases">
        <title>Whole-genome sequence of a Rhodoblastus acidophilus DSM 142.</title>
        <authorList>
            <person name="Kyndt J.A."/>
            <person name="Meyer T.E."/>
        </authorList>
    </citation>
    <scope>NUCLEOTIDE SEQUENCE [LARGE SCALE GENOMIC DNA]</scope>
    <source>
        <strain evidence="2 3">DSM 142</strain>
    </source>
</reference>
<keyword evidence="1" id="KW-0812">Transmembrane</keyword>
<proteinExistence type="predicted"/>
<dbReference type="EMBL" id="WNKS01000007">
    <property type="protein sequence ID" value="MTV31373.1"/>
    <property type="molecule type" value="Genomic_DNA"/>
</dbReference>
<evidence type="ECO:0000256" key="1">
    <source>
        <dbReference type="SAM" id="Phobius"/>
    </source>
</evidence>
<protein>
    <submittedName>
        <fullName evidence="2">Uncharacterized protein</fullName>
    </submittedName>
</protein>
<name>A0A6N8DQ98_RHOAC</name>
<keyword evidence="1" id="KW-0472">Membrane</keyword>
<accession>A0A6N8DQ98</accession>
<feature type="transmembrane region" description="Helical" evidence="1">
    <location>
        <begin position="20"/>
        <end position="53"/>
    </location>
</feature>
<evidence type="ECO:0000313" key="3">
    <source>
        <dbReference type="Proteomes" id="UP000439113"/>
    </source>
</evidence>
<evidence type="ECO:0000313" key="2">
    <source>
        <dbReference type="EMBL" id="MTV31373.1"/>
    </source>
</evidence>
<dbReference type="AlphaFoldDB" id="A0A6N8DQ98"/>
<gene>
    <name evidence="2" type="ORF">GJ654_10245</name>
</gene>
<dbReference type="Proteomes" id="UP000439113">
    <property type="component" value="Unassembled WGS sequence"/>
</dbReference>
<comment type="caution">
    <text evidence="2">The sequence shown here is derived from an EMBL/GenBank/DDBJ whole genome shotgun (WGS) entry which is preliminary data.</text>
</comment>
<dbReference type="RefSeq" id="WP_155446059.1">
    <property type="nucleotide sequence ID" value="NZ_JAOQNR010000010.1"/>
</dbReference>
<keyword evidence="1" id="KW-1133">Transmembrane helix</keyword>